<accession>A0AAV5D8V3</accession>
<sequence length="113" mass="12946">MPQSKKSSAGPGIDFISALPGALLHHVLSFLHAREAVQTCVLARRWRHLWISMPVLRITGRQDHHHKLRRFMDHLLLLRSRSNLDEFILDSAGSTRHDGDNVNLWIRHALFGS</sequence>
<dbReference type="CDD" id="cd22160">
    <property type="entry name" value="F-box_AtFBL13-like"/>
    <property type="match status" value="1"/>
</dbReference>
<evidence type="ECO:0000313" key="3">
    <source>
        <dbReference type="Proteomes" id="UP001054889"/>
    </source>
</evidence>
<proteinExistence type="predicted"/>
<evidence type="ECO:0000313" key="2">
    <source>
        <dbReference type="EMBL" id="GJN06858.1"/>
    </source>
</evidence>
<keyword evidence="3" id="KW-1185">Reference proteome</keyword>
<reference evidence="2" key="1">
    <citation type="journal article" date="2018" name="DNA Res.">
        <title>Multiple hybrid de novo genome assembly of finger millet, an orphan allotetraploid crop.</title>
        <authorList>
            <person name="Hatakeyama M."/>
            <person name="Aluri S."/>
            <person name="Balachadran M.T."/>
            <person name="Sivarajan S.R."/>
            <person name="Patrignani A."/>
            <person name="Gruter S."/>
            <person name="Poveda L."/>
            <person name="Shimizu-Inatsugi R."/>
            <person name="Baeten J."/>
            <person name="Francoijs K.J."/>
            <person name="Nataraja K.N."/>
            <person name="Reddy Y.A.N."/>
            <person name="Phadnis S."/>
            <person name="Ravikumar R.L."/>
            <person name="Schlapbach R."/>
            <person name="Sreeman S.M."/>
            <person name="Shimizu K.K."/>
        </authorList>
    </citation>
    <scope>NUCLEOTIDE SEQUENCE</scope>
</reference>
<organism evidence="2 3">
    <name type="scientific">Eleusine coracana subsp. coracana</name>
    <dbReference type="NCBI Taxonomy" id="191504"/>
    <lineage>
        <taxon>Eukaryota</taxon>
        <taxon>Viridiplantae</taxon>
        <taxon>Streptophyta</taxon>
        <taxon>Embryophyta</taxon>
        <taxon>Tracheophyta</taxon>
        <taxon>Spermatophyta</taxon>
        <taxon>Magnoliopsida</taxon>
        <taxon>Liliopsida</taxon>
        <taxon>Poales</taxon>
        <taxon>Poaceae</taxon>
        <taxon>PACMAD clade</taxon>
        <taxon>Chloridoideae</taxon>
        <taxon>Cynodonteae</taxon>
        <taxon>Eleusininae</taxon>
        <taxon>Eleusine</taxon>
    </lineage>
</organism>
<feature type="domain" description="F-box" evidence="1">
    <location>
        <begin position="16"/>
        <end position="55"/>
    </location>
</feature>
<dbReference type="InterPro" id="IPR001810">
    <property type="entry name" value="F-box_dom"/>
</dbReference>
<dbReference type="Pfam" id="PF00646">
    <property type="entry name" value="F-box"/>
    <property type="match status" value="1"/>
</dbReference>
<dbReference type="EMBL" id="BQKI01000013">
    <property type="protein sequence ID" value="GJN06858.1"/>
    <property type="molecule type" value="Genomic_DNA"/>
</dbReference>
<evidence type="ECO:0000259" key="1">
    <source>
        <dbReference type="Pfam" id="PF00646"/>
    </source>
</evidence>
<dbReference type="InterPro" id="IPR053197">
    <property type="entry name" value="F-box_SCFL_complex_component"/>
</dbReference>
<dbReference type="SUPFAM" id="SSF81383">
    <property type="entry name" value="F-box domain"/>
    <property type="match status" value="1"/>
</dbReference>
<protein>
    <recommendedName>
        <fullName evidence="1">F-box domain-containing protein</fullName>
    </recommendedName>
</protein>
<dbReference type="PANTHER" id="PTHR34223">
    <property type="entry name" value="OS11G0201299 PROTEIN"/>
    <property type="match status" value="1"/>
</dbReference>
<dbReference type="AlphaFoldDB" id="A0AAV5D8V3"/>
<dbReference type="Gene3D" id="1.20.1280.50">
    <property type="match status" value="1"/>
</dbReference>
<reference evidence="2" key="2">
    <citation type="submission" date="2021-12" db="EMBL/GenBank/DDBJ databases">
        <title>Resequencing data analysis of finger millet.</title>
        <authorList>
            <person name="Hatakeyama M."/>
            <person name="Aluri S."/>
            <person name="Balachadran M.T."/>
            <person name="Sivarajan S.R."/>
            <person name="Poveda L."/>
            <person name="Shimizu-Inatsugi R."/>
            <person name="Schlapbach R."/>
            <person name="Sreeman S.M."/>
            <person name="Shimizu K.K."/>
        </authorList>
    </citation>
    <scope>NUCLEOTIDE SEQUENCE</scope>
</reference>
<name>A0AAV5D8V3_ELECO</name>
<gene>
    <name evidence="2" type="primary">ga24627</name>
    <name evidence="2" type="ORF">PR202_ga24627</name>
</gene>
<dbReference type="InterPro" id="IPR036047">
    <property type="entry name" value="F-box-like_dom_sf"/>
</dbReference>
<dbReference type="PANTHER" id="PTHR34223:SF88">
    <property type="entry name" value="OS11G0200950 PROTEIN"/>
    <property type="match status" value="1"/>
</dbReference>
<comment type="caution">
    <text evidence="2">The sequence shown here is derived from an EMBL/GenBank/DDBJ whole genome shotgun (WGS) entry which is preliminary data.</text>
</comment>
<dbReference type="InterPro" id="IPR053781">
    <property type="entry name" value="F-box_AtFBL13-like"/>
</dbReference>
<dbReference type="Proteomes" id="UP001054889">
    <property type="component" value="Unassembled WGS sequence"/>
</dbReference>